<protein>
    <submittedName>
        <fullName evidence="3">Bifunctional isochorismate lyase/aryl carrier protein</fullName>
        <ecNumber evidence="3">3.3.2.1</ecNumber>
    </submittedName>
</protein>
<name>A0A7W9PKR4_9NOCA</name>
<evidence type="ECO:0000256" key="1">
    <source>
        <dbReference type="ARBA" id="ARBA00022801"/>
    </source>
</evidence>
<dbReference type="PRINTS" id="PR01398">
    <property type="entry name" value="ISCHRISMTASE"/>
</dbReference>
<sequence length="209" mass="23170">MGVPTIRPYPLPGHDEIPANTVEWRLEPERCALLIHDMQRYFLAPFADADLRSTLVERIESVRKQCQAQGIPVIFTAQPQLQSRTERGLLFDFWGAGPDRHTDIPEGLDIEGAVVLTKRRYSAFHGTRLLEILRADGREQLLVCGVYAHIGCLATVLDAFMNDIQPFAIADAMGDFSLDHHLFALRHIATRCGVVTTAGEVGLALEPAA</sequence>
<dbReference type="InterPro" id="IPR000868">
    <property type="entry name" value="Isochorismatase-like_dom"/>
</dbReference>
<feature type="domain" description="Isochorismatase-like" evidence="2">
    <location>
        <begin position="31"/>
        <end position="198"/>
    </location>
</feature>
<dbReference type="InterPro" id="IPR050272">
    <property type="entry name" value="Isochorismatase-like_hydrls"/>
</dbReference>
<dbReference type="EC" id="3.3.2.1" evidence="3"/>
<gene>
    <name evidence="3" type="ORF">BJY24_006341</name>
</gene>
<evidence type="ECO:0000259" key="2">
    <source>
        <dbReference type="Pfam" id="PF00857"/>
    </source>
</evidence>
<evidence type="ECO:0000313" key="4">
    <source>
        <dbReference type="Proteomes" id="UP000540412"/>
    </source>
</evidence>
<accession>A0A7W9PKR4</accession>
<comment type="caution">
    <text evidence="3">The sequence shown here is derived from an EMBL/GenBank/DDBJ whole genome shotgun (WGS) entry which is preliminary data.</text>
</comment>
<dbReference type="AlphaFoldDB" id="A0A7W9PKR4"/>
<dbReference type="InterPro" id="IPR016291">
    <property type="entry name" value="Isochorismatase"/>
</dbReference>
<evidence type="ECO:0000313" key="3">
    <source>
        <dbReference type="EMBL" id="MBB5917429.1"/>
    </source>
</evidence>
<dbReference type="Proteomes" id="UP000540412">
    <property type="component" value="Unassembled WGS sequence"/>
</dbReference>
<dbReference type="PANTHER" id="PTHR43540:SF3">
    <property type="entry name" value="ENTEROBACTIN SYNTHASE COMPONENT B"/>
    <property type="match status" value="1"/>
</dbReference>
<dbReference type="Gene3D" id="3.40.50.850">
    <property type="entry name" value="Isochorismatase-like"/>
    <property type="match status" value="1"/>
</dbReference>
<keyword evidence="3" id="KW-0456">Lyase</keyword>
<dbReference type="RefSeq" id="WP_040749888.1">
    <property type="nucleotide sequence ID" value="NZ_JACHIT010000002.1"/>
</dbReference>
<proteinExistence type="predicted"/>
<reference evidence="3 4" key="1">
    <citation type="submission" date="2020-08" db="EMBL/GenBank/DDBJ databases">
        <title>Sequencing the genomes of 1000 actinobacteria strains.</title>
        <authorList>
            <person name="Klenk H.-P."/>
        </authorList>
    </citation>
    <scope>NUCLEOTIDE SEQUENCE [LARGE SCALE GENOMIC DNA]</scope>
    <source>
        <strain evidence="3 4">DSM 43582</strain>
    </source>
</reference>
<organism evidence="3 4">
    <name type="scientific">Nocardia transvalensis</name>
    <dbReference type="NCBI Taxonomy" id="37333"/>
    <lineage>
        <taxon>Bacteria</taxon>
        <taxon>Bacillati</taxon>
        <taxon>Actinomycetota</taxon>
        <taxon>Actinomycetes</taxon>
        <taxon>Mycobacteriales</taxon>
        <taxon>Nocardiaceae</taxon>
        <taxon>Nocardia</taxon>
    </lineage>
</organism>
<keyword evidence="1 3" id="KW-0378">Hydrolase</keyword>
<dbReference type="GO" id="GO:0008908">
    <property type="term" value="F:isochorismatase activity"/>
    <property type="evidence" value="ECO:0007669"/>
    <property type="project" value="UniProtKB-EC"/>
</dbReference>
<dbReference type="InterPro" id="IPR036380">
    <property type="entry name" value="Isochorismatase-like_sf"/>
</dbReference>
<dbReference type="PANTHER" id="PTHR43540">
    <property type="entry name" value="PEROXYUREIDOACRYLATE/UREIDOACRYLATE AMIDOHYDROLASE-RELATED"/>
    <property type="match status" value="1"/>
</dbReference>
<dbReference type="Pfam" id="PF00857">
    <property type="entry name" value="Isochorismatase"/>
    <property type="match status" value="1"/>
</dbReference>
<dbReference type="EMBL" id="JACHIT010000002">
    <property type="protein sequence ID" value="MBB5917429.1"/>
    <property type="molecule type" value="Genomic_DNA"/>
</dbReference>
<dbReference type="SUPFAM" id="SSF52499">
    <property type="entry name" value="Isochorismatase-like hydrolases"/>
    <property type="match status" value="1"/>
</dbReference>
<keyword evidence="4" id="KW-1185">Reference proteome</keyword>
<dbReference type="GO" id="GO:0016829">
    <property type="term" value="F:lyase activity"/>
    <property type="evidence" value="ECO:0007669"/>
    <property type="project" value="UniProtKB-KW"/>
</dbReference>